<evidence type="ECO:0000313" key="6">
    <source>
        <dbReference type="EMBL" id="PIQ85766.1"/>
    </source>
</evidence>
<comment type="cofactor">
    <cofactor evidence="4">
        <name>[4Fe-4S] cluster</name>
        <dbReference type="ChEBI" id="CHEBI:49883"/>
    </cofactor>
    <text evidence="4">Binds 1 [4Fe-4S] cluster per subunit.</text>
</comment>
<dbReference type="GO" id="GO:0005737">
    <property type="term" value="C:cytoplasm"/>
    <property type="evidence" value="ECO:0007669"/>
    <property type="project" value="UniProtKB-SubCell"/>
</dbReference>
<feature type="binding site" evidence="4">
    <location>
        <position position="124"/>
    </location>
    <ligand>
        <name>[4Fe-4S] cluster</name>
        <dbReference type="ChEBI" id="CHEBI:49883"/>
    </ligand>
</feature>
<dbReference type="Pfam" id="PF01507">
    <property type="entry name" value="PAPS_reduct"/>
    <property type="match status" value="1"/>
</dbReference>
<dbReference type="GO" id="GO:0051539">
    <property type="term" value="F:4 iron, 4 sulfur cluster binding"/>
    <property type="evidence" value="ECO:0007669"/>
    <property type="project" value="UniProtKB-UniRule"/>
</dbReference>
<comment type="pathway">
    <text evidence="3 4">Sulfur metabolism; hydrogen sulfide biosynthesis; sulfite from sulfate.</text>
</comment>
<dbReference type="GO" id="GO:0019379">
    <property type="term" value="P:sulfate assimilation, phosphoadenylyl sulfate reduction by phosphoadenylyl-sulfate reductase (thioredoxin)"/>
    <property type="evidence" value="ECO:0007669"/>
    <property type="project" value="UniProtKB-UniRule"/>
</dbReference>
<evidence type="ECO:0000259" key="5">
    <source>
        <dbReference type="Pfam" id="PF01507"/>
    </source>
</evidence>
<comment type="function">
    <text evidence="4">Catalyzes the formation of sulfite from adenosine 5'-phosphosulfate (APS) using thioredoxin as an electron donor.</text>
</comment>
<dbReference type="InterPro" id="IPR014729">
    <property type="entry name" value="Rossmann-like_a/b/a_fold"/>
</dbReference>
<accession>A0A2H0LN49</accession>
<dbReference type="EMBL" id="PCVY01000061">
    <property type="protein sequence ID" value="PIQ85766.1"/>
    <property type="molecule type" value="Genomic_DNA"/>
</dbReference>
<dbReference type="InterPro" id="IPR004511">
    <property type="entry name" value="PAPS/APS_Rdtase"/>
</dbReference>
<evidence type="ECO:0000256" key="3">
    <source>
        <dbReference type="ARBA" id="ARBA00024327"/>
    </source>
</evidence>
<dbReference type="SUPFAM" id="SSF52402">
    <property type="entry name" value="Adenine nucleotide alpha hydrolases-like"/>
    <property type="match status" value="1"/>
</dbReference>
<keyword evidence="4" id="KW-0963">Cytoplasm</keyword>
<dbReference type="Proteomes" id="UP000230859">
    <property type="component" value="Unassembled WGS sequence"/>
</dbReference>
<feature type="active site" description="Nucleophile; cysteine thiosulfonate intermediate" evidence="4">
    <location>
        <position position="234"/>
    </location>
</feature>
<dbReference type="NCBIfam" id="NF002537">
    <property type="entry name" value="PRK02090.1"/>
    <property type="match status" value="1"/>
</dbReference>
<dbReference type="EC" id="1.8.4.10" evidence="4"/>
<dbReference type="GO" id="GO:0043866">
    <property type="term" value="F:adenylyl-sulfate reductase (thioredoxin) activity"/>
    <property type="evidence" value="ECO:0007669"/>
    <property type="project" value="UniProtKB-EC"/>
</dbReference>
<comment type="catalytic activity">
    <reaction evidence="4">
        <text>[thioredoxin]-disulfide + sulfite + AMP + 2 H(+) = adenosine 5'-phosphosulfate + [thioredoxin]-dithiol</text>
        <dbReference type="Rhea" id="RHEA:21976"/>
        <dbReference type="Rhea" id="RHEA-COMP:10698"/>
        <dbReference type="Rhea" id="RHEA-COMP:10700"/>
        <dbReference type="ChEBI" id="CHEBI:15378"/>
        <dbReference type="ChEBI" id="CHEBI:17359"/>
        <dbReference type="ChEBI" id="CHEBI:29950"/>
        <dbReference type="ChEBI" id="CHEBI:50058"/>
        <dbReference type="ChEBI" id="CHEBI:58243"/>
        <dbReference type="ChEBI" id="CHEBI:456215"/>
        <dbReference type="EC" id="1.8.4.10"/>
    </reaction>
</comment>
<evidence type="ECO:0000256" key="1">
    <source>
        <dbReference type="ARBA" id="ARBA00009732"/>
    </source>
</evidence>
<keyword evidence="2 4" id="KW-0560">Oxidoreductase</keyword>
<feature type="domain" description="Phosphoadenosine phosphosulphate reductase" evidence="5">
    <location>
        <begin position="40"/>
        <end position="214"/>
    </location>
</feature>
<dbReference type="HAMAP" id="MF_00063">
    <property type="entry name" value="CysH"/>
    <property type="match status" value="1"/>
</dbReference>
<reference evidence="6 7" key="1">
    <citation type="submission" date="2017-09" db="EMBL/GenBank/DDBJ databases">
        <title>Depth-based differentiation of microbial function through sediment-hosted aquifers and enrichment of novel symbionts in the deep terrestrial subsurface.</title>
        <authorList>
            <person name="Probst A.J."/>
            <person name="Ladd B."/>
            <person name="Jarett J.K."/>
            <person name="Geller-Mcgrath D.E."/>
            <person name="Sieber C.M."/>
            <person name="Emerson J.B."/>
            <person name="Anantharaman K."/>
            <person name="Thomas B.C."/>
            <person name="Malmstrom R."/>
            <person name="Stieglmeier M."/>
            <person name="Klingl A."/>
            <person name="Woyke T."/>
            <person name="Ryan C.M."/>
            <person name="Banfield J.F."/>
        </authorList>
    </citation>
    <scope>NUCLEOTIDE SEQUENCE [LARGE SCALE GENOMIC DNA]</scope>
    <source>
        <strain evidence="6">CG11_big_fil_rev_8_21_14_0_20_45_26</strain>
    </source>
</reference>
<dbReference type="Gene3D" id="3.40.50.620">
    <property type="entry name" value="HUPs"/>
    <property type="match status" value="1"/>
</dbReference>
<dbReference type="GO" id="GO:0046872">
    <property type="term" value="F:metal ion binding"/>
    <property type="evidence" value="ECO:0007669"/>
    <property type="project" value="UniProtKB-KW"/>
</dbReference>
<keyword evidence="4" id="KW-0479">Metal-binding</keyword>
<dbReference type="PANTHER" id="PTHR46509:SF1">
    <property type="entry name" value="PHOSPHOADENOSINE PHOSPHOSULFATE REDUCTASE"/>
    <property type="match status" value="1"/>
</dbReference>
<proteinExistence type="inferred from homology"/>
<protein>
    <recommendedName>
        <fullName evidence="4">Adenosine 5'-phosphosulfate reductase</fullName>
        <shortName evidence="4">APS reductase</shortName>
        <ecNumber evidence="4">1.8.4.10</ecNumber>
    </recommendedName>
    <alternativeName>
        <fullName evidence="4">5'-adenylylsulfate reductase</fullName>
    </alternativeName>
    <alternativeName>
        <fullName evidence="4">Thioredoxin-dependent 5'-adenylylsulfate reductase</fullName>
    </alternativeName>
</protein>
<keyword evidence="4" id="KW-0411">Iron-sulfur</keyword>
<keyword evidence="4" id="KW-0408">Iron</keyword>
<feature type="binding site" evidence="4">
    <location>
        <position position="123"/>
    </location>
    <ligand>
        <name>[4Fe-4S] cluster</name>
        <dbReference type="ChEBI" id="CHEBI:49883"/>
    </ligand>
</feature>
<dbReference type="GO" id="GO:0070814">
    <property type="term" value="P:hydrogen sulfide biosynthetic process"/>
    <property type="evidence" value="ECO:0007669"/>
    <property type="project" value="UniProtKB-UniRule"/>
</dbReference>
<dbReference type="PANTHER" id="PTHR46509">
    <property type="entry name" value="PHOSPHOADENOSINE PHOSPHOSULFATE REDUCTASE"/>
    <property type="match status" value="1"/>
</dbReference>
<dbReference type="InterPro" id="IPR002500">
    <property type="entry name" value="PAPS_reduct_dom"/>
</dbReference>
<gene>
    <name evidence="4" type="primary">cysH</name>
    <name evidence="6" type="ORF">COV74_07420</name>
</gene>
<dbReference type="GO" id="GO:0004604">
    <property type="term" value="F:phosphoadenylyl-sulfate reductase (thioredoxin) activity"/>
    <property type="evidence" value="ECO:0007669"/>
    <property type="project" value="UniProtKB-UniRule"/>
</dbReference>
<dbReference type="AlphaFoldDB" id="A0A2H0LN49"/>
<evidence type="ECO:0000256" key="4">
    <source>
        <dbReference type="HAMAP-Rule" id="MF_00063"/>
    </source>
</evidence>
<organism evidence="6 7">
    <name type="scientific">Candidatus Abzuiibacterium crystallinum</name>
    <dbReference type="NCBI Taxonomy" id="1974748"/>
    <lineage>
        <taxon>Bacteria</taxon>
        <taxon>Pseudomonadati</taxon>
        <taxon>Candidatus Omnitrophota</taxon>
        <taxon>Candidatus Abzuiibacterium</taxon>
    </lineage>
</organism>
<comment type="subcellular location">
    <subcellularLocation>
        <location evidence="4">Cytoplasm</location>
    </subcellularLocation>
</comment>
<comment type="similarity">
    <text evidence="1 4">Belongs to the PAPS reductase family. CysH subfamily.</text>
</comment>
<evidence type="ECO:0000313" key="7">
    <source>
        <dbReference type="Proteomes" id="UP000230859"/>
    </source>
</evidence>
<dbReference type="NCBIfam" id="TIGR00434">
    <property type="entry name" value="cysH"/>
    <property type="match status" value="1"/>
</dbReference>
<name>A0A2H0LN49_9BACT</name>
<feature type="binding site" evidence="4">
    <location>
        <position position="211"/>
    </location>
    <ligand>
        <name>[4Fe-4S] cluster</name>
        <dbReference type="ChEBI" id="CHEBI:49883"/>
    </ligand>
</feature>
<dbReference type="PIRSF" id="PIRSF000857">
    <property type="entry name" value="PAPS_reductase"/>
    <property type="match status" value="1"/>
</dbReference>
<sequence length="258" mass="29878">MEQGLAVAKKINTEELNARFEKEQPETIIRWAVETFRSKIAMTSSFQSESVALLHMASLIDVNLPVLFLETGFHFKETLAFKNEVIRRFGLKNVIELKADPKRREELMKEYHNEPYRHNPDLCCQINKVEPLDRALKGYDAWISGIRRSQSKTRRDIQIVEEYEEKGRNMFKINPLANSTSGDIRWYIEQHQLPKHELAGMGYLSIGCWPCTKPVQPGDDERSGRWAGRDKTECGIHTFKAKKEKPKEKEIKEEGSGI</sequence>
<evidence type="ECO:0000256" key="2">
    <source>
        <dbReference type="ARBA" id="ARBA00023002"/>
    </source>
</evidence>
<comment type="caution">
    <text evidence="6">The sequence shown here is derived from an EMBL/GenBank/DDBJ whole genome shotgun (WGS) entry which is preliminary data.</text>
</comment>
<dbReference type="CDD" id="cd23945">
    <property type="entry name" value="PAPS_reductase"/>
    <property type="match status" value="1"/>
</dbReference>
<feature type="binding site" evidence="4">
    <location>
        <position position="208"/>
    </location>
    <ligand>
        <name>[4Fe-4S] cluster</name>
        <dbReference type="ChEBI" id="CHEBI:49883"/>
    </ligand>
</feature>